<dbReference type="Gene3D" id="1.20.1250.20">
    <property type="entry name" value="MFS general substrate transporter like domains"/>
    <property type="match status" value="1"/>
</dbReference>
<organism evidence="8 9">
    <name type="scientific">[Torrubiella] hemipterigena</name>
    <dbReference type="NCBI Taxonomy" id="1531966"/>
    <lineage>
        <taxon>Eukaryota</taxon>
        <taxon>Fungi</taxon>
        <taxon>Dikarya</taxon>
        <taxon>Ascomycota</taxon>
        <taxon>Pezizomycotina</taxon>
        <taxon>Sordariomycetes</taxon>
        <taxon>Hypocreomycetidae</taxon>
        <taxon>Hypocreales</taxon>
        <taxon>Clavicipitaceae</taxon>
        <taxon>Clavicipitaceae incertae sedis</taxon>
        <taxon>'Torrubiella' clade</taxon>
    </lineage>
</organism>
<dbReference type="Pfam" id="PF07690">
    <property type="entry name" value="MFS_1"/>
    <property type="match status" value="1"/>
</dbReference>
<feature type="transmembrane region" description="Helical" evidence="6">
    <location>
        <begin position="153"/>
        <end position="176"/>
    </location>
</feature>
<feature type="domain" description="Major facilitator superfamily (MFS) profile" evidence="7">
    <location>
        <begin position="39"/>
        <end position="469"/>
    </location>
</feature>
<dbReference type="EMBL" id="CDHN01000007">
    <property type="protein sequence ID" value="CEJ94628.1"/>
    <property type="molecule type" value="Genomic_DNA"/>
</dbReference>
<evidence type="ECO:0000256" key="4">
    <source>
        <dbReference type="ARBA" id="ARBA00023136"/>
    </source>
</evidence>
<evidence type="ECO:0000256" key="3">
    <source>
        <dbReference type="ARBA" id="ARBA00022989"/>
    </source>
</evidence>
<evidence type="ECO:0000256" key="5">
    <source>
        <dbReference type="SAM" id="MobiDB-lite"/>
    </source>
</evidence>
<evidence type="ECO:0000259" key="7">
    <source>
        <dbReference type="PROSITE" id="PS50850"/>
    </source>
</evidence>
<feature type="transmembrane region" description="Helical" evidence="6">
    <location>
        <begin position="410"/>
        <end position="433"/>
    </location>
</feature>
<feature type="region of interest" description="Disordered" evidence="5">
    <location>
        <begin position="1"/>
        <end position="25"/>
    </location>
</feature>
<evidence type="ECO:0000313" key="8">
    <source>
        <dbReference type="EMBL" id="CEJ94628.1"/>
    </source>
</evidence>
<dbReference type="Proteomes" id="UP000039046">
    <property type="component" value="Unassembled WGS sequence"/>
</dbReference>
<feature type="transmembrane region" description="Helical" evidence="6">
    <location>
        <begin position="314"/>
        <end position="331"/>
    </location>
</feature>
<feature type="transmembrane region" description="Helical" evidence="6">
    <location>
        <begin position="216"/>
        <end position="234"/>
    </location>
</feature>
<dbReference type="InterPro" id="IPR036259">
    <property type="entry name" value="MFS_trans_sf"/>
</dbReference>
<dbReference type="PANTHER" id="PTHR23507:SF1">
    <property type="entry name" value="FI18259P1-RELATED"/>
    <property type="match status" value="1"/>
</dbReference>
<evidence type="ECO:0000256" key="1">
    <source>
        <dbReference type="ARBA" id="ARBA00004141"/>
    </source>
</evidence>
<dbReference type="InterPro" id="IPR020846">
    <property type="entry name" value="MFS_dom"/>
</dbReference>
<reference evidence="8 9" key="1">
    <citation type="journal article" date="2015" name="Genome Announc.">
        <title>Draft Genome Sequence and Gene Annotation of the Entomopathogenic Fungus Verticillium hemipterigenum.</title>
        <authorList>
            <person name="Horn F."/>
            <person name="Habel A."/>
            <person name="Scharf D.H."/>
            <person name="Dworschak J."/>
            <person name="Brakhage A.A."/>
            <person name="Guthke R."/>
            <person name="Hertweck C."/>
            <person name="Linde J."/>
        </authorList>
    </citation>
    <scope>NUCLEOTIDE SEQUENCE [LARGE SCALE GENOMIC DNA]</scope>
</reference>
<keyword evidence="3 6" id="KW-1133">Transmembrane helix</keyword>
<feature type="transmembrane region" description="Helical" evidence="6">
    <location>
        <begin position="93"/>
        <end position="112"/>
    </location>
</feature>
<accession>A0A0A1TRN5</accession>
<dbReference type="HOGENOM" id="CLU_013756_2_1_1"/>
<feature type="transmembrane region" description="Helical" evidence="6">
    <location>
        <begin position="188"/>
        <end position="210"/>
    </location>
</feature>
<dbReference type="PROSITE" id="PS50850">
    <property type="entry name" value="MFS"/>
    <property type="match status" value="1"/>
</dbReference>
<dbReference type="AlphaFoldDB" id="A0A0A1TRN5"/>
<proteinExistence type="predicted"/>
<evidence type="ECO:0000256" key="6">
    <source>
        <dbReference type="SAM" id="Phobius"/>
    </source>
</evidence>
<feature type="transmembrane region" description="Helical" evidence="6">
    <location>
        <begin position="377"/>
        <end position="398"/>
    </location>
</feature>
<feature type="transmembrane region" description="Helical" evidence="6">
    <location>
        <begin position="352"/>
        <end position="371"/>
    </location>
</feature>
<dbReference type="SUPFAM" id="SSF103473">
    <property type="entry name" value="MFS general substrate transporter"/>
    <property type="match status" value="1"/>
</dbReference>
<feature type="transmembrane region" description="Helical" evidence="6">
    <location>
        <begin position="31"/>
        <end position="49"/>
    </location>
</feature>
<gene>
    <name evidence="8" type="ORF">VHEMI10146</name>
</gene>
<feature type="transmembrane region" description="Helical" evidence="6">
    <location>
        <begin position="445"/>
        <end position="464"/>
    </location>
</feature>
<dbReference type="GO" id="GO:0016020">
    <property type="term" value="C:membrane"/>
    <property type="evidence" value="ECO:0007669"/>
    <property type="project" value="UniProtKB-SubCell"/>
</dbReference>
<dbReference type="PANTHER" id="PTHR23507">
    <property type="entry name" value="ZGC:174356"/>
    <property type="match status" value="1"/>
</dbReference>
<dbReference type="InterPro" id="IPR011701">
    <property type="entry name" value="MFS"/>
</dbReference>
<dbReference type="GO" id="GO:0022857">
    <property type="term" value="F:transmembrane transporter activity"/>
    <property type="evidence" value="ECO:0007669"/>
    <property type="project" value="InterPro"/>
</dbReference>
<keyword evidence="4 6" id="KW-0472">Membrane</keyword>
<protein>
    <recommendedName>
        <fullName evidence="7">Major facilitator superfamily (MFS) profile domain-containing protein</fullName>
    </recommendedName>
</protein>
<comment type="subcellular location">
    <subcellularLocation>
        <location evidence="1">Membrane</location>
        <topology evidence="1">Multi-pass membrane protein</topology>
    </subcellularLocation>
</comment>
<feature type="transmembrane region" description="Helical" evidence="6">
    <location>
        <begin position="124"/>
        <end position="147"/>
    </location>
</feature>
<keyword evidence="9" id="KW-1185">Reference proteome</keyword>
<feature type="transmembrane region" description="Helical" evidence="6">
    <location>
        <begin position="276"/>
        <end position="294"/>
    </location>
</feature>
<name>A0A0A1TRN5_9HYPO</name>
<keyword evidence="2 6" id="KW-0812">Transmembrane</keyword>
<evidence type="ECO:0000256" key="2">
    <source>
        <dbReference type="ARBA" id="ARBA00022692"/>
    </source>
</evidence>
<evidence type="ECO:0000313" key="9">
    <source>
        <dbReference type="Proteomes" id="UP000039046"/>
    </source>
</evidence>
<sequence length="473" mass="51660">MSTEDDDLTRPLLAQDNDASSPSPAKTEQKINIYAISLIFLFTLVSDIADFVSIAPLTRVLEDITCRNYYNTSSRPDESQCKIPQVQGPVVEIFGMQTFFDGIVGILLGLYFGALADRIGRRPIFITSATGLFLASCWTLLVCWMEWPLRLAWLSSTFLLIGGGSAVSNACLTMILTDSTPQSARSSVFLYFTASYLGSEVIAPPIASYFIDTDPWIPLLLGLGCLALAVVIAASTPETLPKPLDDAEQQIKEEVSFKSTLRHVVKSIAYIRDHPTLLLLVCVFSVSDFARQSLMYLVQYVSIRYKLSLGKANYLLSWRAAASILLNLLILPLVDRTLRVNRAMEPARKDMLLARVSICFITTGFVILALAPNVAVVISGLTLYTLGGAFGIFLRSLISMLVDPHRLGSIYSTLSLMDTVGSLVAGPVLAQALKWGIRWGGIWRGLPYIFSSALCGAAAVALLASRAHKIIEL</sequence>